<sequence length="360" mass="39546">MPLPSLSSFFLGFVAGCLTILLLLAIAAVSLTRSGDIYGLGHWKLNIRTPFPSMWMNLGYWTRDDGTAIQHFDEAARNMLRQLLQAAGILSDSSSASSSPSVAVLDVGFGCGDQTVALAEIINASRRPQFRYVGLTLNATQLQEAQQRLDAALSHSTQDPPSSSSSSSTTSLNLPKASAFQLYQADAAQPTSWPPAVLSSVTSLADASFSERWLMGLDCLYHFSPSRKPIFTLAARTLHANVMAFDLILSDSASFWQTLAVRILGFVLLCPWRTFLTEREYREQLVECGYDREQVEIRDVSDHVFGGLASHLRKQDAVLRPYGISLTAYALVGRVYEWFDRTRVLKGVVVVGRVSHCGLS</sequence>
<dbReference type="InterPro" id="IPR029063">
    <property type="entry name" value="SAM-dependent_MTases_sf"/>
</dbReference>
<evidence type="ECO:0000256" key="2">
    <source>
        <dbReference type="SAM" id="Phobius"/>
    </source>
</evidence>
<dbReference type="RefSeq" id="XP_006962828.1">
    <property type="nucleotide sequence ID" value="XM_006962766.1"/>
</dbReference>
<feature type="compositionally biased region" description="Low complexity" evidence="1">
    <location>
        <begin position="153"/>
        <end position="172"/>
    </location>
</feature>
<dbReference type="SUPFAM" id="SSF53335">
    <property type="entry name" value="S-adenosyl-L-methionine-dependent methyltransferases"/>
    <property type="match status" value="1"/>
</dbReference>
<keyword evidence="2" id="KW-0812">Transmembrane</keyword>
<name>G0RBF0_HYPJQ</name>
<keyword evidence="2" id="KW-0472">Membrane</keyword>
<accession>G0RBF0</accession>
<dbReference type="Gene3D" id="3.40.50.150">
    <property type="entry name" value="Vaccinia Virus protein VP39"/>
    <property type="match status" value="1"/>
</dbReference>
<protein>
    <submittedName>
        <fullName evidence="3">Predicted protein</fullName>
    </submittedName>
</protein>
<evidence type="ECO:0000313" key="3">
    <source>
        <dbReference type="EMBL" id="EGR51318.1"/>
    </source>
</evidence>
<dbReference type="EMBL" id="GL985058">
    <property type="protein sequence ID" value="EGR51318.1"/>
    <property type="molecule type" value="Genomic_DNA"/>
</dbReference>
<feature type="transmembrane region" description="Helical" evidence="2">
    <location>
        <begin position="6"/>
        <end position="29"/>
    </location>
</feature>
<evidence type="ECO:0000313" key="4">
    <source>
        <dbReference type="Proteomes" id="UP000008984"/>
    </source>
</evidence>
<dbReference type="KEGG" id="tre:TRIREDRAFT_120320"/>
<organism evidence="4">
    <name type="scientific">Hypocrea jecorina (strain QM6a)</name>
    <name type="common">Trichoderma reesei</name>
    <dbReference type="NCBI Taxonomy" id="431241"/>
    <lineage>
        <taxon>Eukaryota</taxon>
        <taxon>Fungi</taxon>
        <taxon>Dikarya</taxon>
        <taxon>Ascomycota</taxon>
        <taxon>Pezizomycotina</taxon>
        <taxon>Sordariomycetes</taxon>
        <taxon>Hypocreomycetidae</taxon>
        <taxon>Hypocreales</taxon>
        <taxon>Hypocreaceae</taxon>
        <taxon>Trichoderma</taxon>
    </lineage>
</organism>
<dbReference type="Proteomes" id="UP000008984">
    <property type="component" value="Unassembled WGS sequence"/>
</dbReference>
<evidence type="ECO:0000256" key="1">
    <source>
        <dbReference type="SAM" id="MobiDB-lite"/>
    </source>
</evidence>
<proteinExistence type="predicted"/>
<keyword evidence="4" id="KW-1185">Reference proteome</keyword>
<keyword evidence="2" id="KW-1133">Transmembrane helix</keyword>
<dbReference type="VEuPathDB" id="FungiDB:TRIREDRAFT_120320"/>
<dbReference type="eggNOG" id="ENOG502S5S2">
    <property type="taxonomic scope" value="Eukaryota"/>
</dbReference>
<gene>
    <name evidence="3" type="ORF">TRIREDRAFT_120320</name>
</gene>
<dbReference type="GeneID" id="18482845"/>
<feature type="region of interest" description="Disordered" evidence="1">
    <location>
        <begin position="148"/>
        <end position="172"/>
    </location>
</feature>
<dbReference type="OrthoDB" id="61390at2759"/>
<dbReference type="HOGENOM" id="CLU_039068_3_0_1"/>
<reference evidence="3 4" key="1">
    <citation type="journal article" date="2008" name="Nat. Biotechnol.">
        <title>Genome sequencing and analysis of the biomass-degrading fungus Trichoderma reesei (syn. Hypocrea jecorina).</title>
        <authorList>
            <person name="Martinez D."/>
            <person name="Berka R.M."/>
            <person name="Henrissat B."/>
            <person name="Saloheimo M."/>
            <person name="Arvas M."/>
            <person name="Baker S.E."/>
            <person name="Chapman J."/>
            <person name="Chertkov O."/>
            <person name="Coutinho P.M."/>
            <person name="Cullen D."/>
            <person name="Danchin E.G."/>
            <person name="Grigoriev I.V."/>
            <person name="Harris P."/>
            <person name="Jackson M."/>
            <person name="Kubicek C.P."/>
            <person name="Han C.S."/>
            <person name="Ho I."/>
            <person name="Larrondo L.F."/>
            <person name="de Leon A.L."/>
            <person name="Magnuson J.K."/>
            <person name="Merino S."/>
            <person name="Misra M."/>
            <person name="Nelson B."/>
            <person name="Putnam N."/>
            <person name="Robbertse B."/>
            <person name="Salamov A.A."/>
            <person name="Schmoll M."/>
            <person name="Terry A."/>
            <person name="Thayer N."/>
            <person name="Westerholm-Parvinen A."/>
            <person name="Schoch C.L."/>
            <person name="Yao J."/>
            <person name="Barabote R."/>
            <person name="Nelson M.A."/>
            <person name="Detter C."/>
            <person name="Bruce D."/>
            <person name="Kuske C.R."/>
            <person name="Xie G."/>
            <person name="Richardson P."/>
            <person name="Rokhsar D.S."/>
            <person name="Lucas S.M."/>
            <person name="Rubin E.M."/>
            <person name="Dunn-Coleman N."/>
            <person name="Ward M."/>
            <person name="Brettin T.S."/>
        </authorList>
    </citation>
    <scope>NUCLEOTIDE SEQUENCE [LARGE SCALE GENOMIC DNA]</scope>
    <source>
        <strain evidence="3 4">QM6a</strain>
    </source>
</reference>
<dbReference type="AlphaFoldDB" id="G0RBF0"/>